<dbReference type="InterPro" id="IPR001505">
    <property type="entry name" value="Copper_CuA"/>
</dbReference>
<reference evidence="14" key="1">
    <citation type="submission" date="2015-01" db="EMBL/GenBank/DDBJ databases">
        <title>Complete mitochondrial genome of Saxidomus purpuratus (Veneroida, Veneridae).</title>
        <authorList>
            <person name="Bao X."/>
            <person name="Liu W."/>
            <person name="Gao X."/>
            <person name="He C."/>
        </authorList>
    </citation>
    <scope>NUCLEOTIDE SEQUENCE</scope>
</reference>
<dbReference type="PRINTS" id="PR01166">
    <property type="entry name" value="CYCOXIDASEII"/>
</dbReference>
<dbReference type="InterPro" id="IPR045187">
    <property type="entry name" value="CcO_II"/>
</dbReference>
<dbReference type="InterPro" id="IPR002429">
    <property type="entry name" value="CcO_II-like_C"/>
</dbReference>
<dbReference type="GO" id="GO:0042773">
    <property type="term" value="P:ATP synthesis coupled electron transport"/>
    <property type="evidence" value="ECO:0007669"/>
    <property type="project" value="TreeGrafter"/>
</dbReference>
<keyword evidence="6" id="KW-0479">Metal-binding</keyword>
<evidence type="ECO:0000256" key="6">
    <source>
        <dbReference type="ARBA" id="ARBA00022723"/>
    </source>
</evidence>
<dbReference type="PANTHER" id="PTHR22888">
    <property type="entry name" value="CYTOCHROME C OXIDASE, SUBUNIT II"/>
    <property type="match status" value="1"/>
</dbReference>
<dbReference type="GO" id="GO:0004129">
    <property type="term" value="F:cytochrome-c oxidase activity"/>
    <property type="evidence" value="ECO:0007669"/>
    <property type="project" value="UniProtKB-EC"/>
</dbReference>
<sequence>MGILADNVTLGHSLGNNYSSLEEYMFNFNALFSGEGTSNKGQLLEVILQNMSKEGYLKSTGVSSVSVPSSQVVLSGEMGESDSVSGLSGFCYLLDDISLSFKEKFFTYLDSFTSGVIKSSVMSGLSSLLLEGDWYYKYDSYIVPEEYLENASISLKTGFRNQDVGIPCFLVRSEKNEVVVSTADVFHSWGVAELGVKGDAVPGRENALKVVPFQSGMAFGFCYELCGAGHSQMPIAVFIGNHQDISWIIKSGILGGEAVADYLSSLN</sequence>
<keyword evidence="9" id="KW-0186">Copper</keyword>
<dbReference type="Gene3D" id="2.60.40.420">
    <property type="entry name" value="Cupredoxins - blue copper proteins"/>
    <property type="match status" value="1"/>
</dbReference>
<keyword evidence="5" id="KW-0813">Transport</keyword>
<keyword evidence="8" id="KW-0249">Electron transport</keyword>
<dbReference type="GO" id="GO:0016020">
    <property type="term" value="C:membrane"/>
    <property type="evidence" value="ECO:0007669"/>
    <property type="project" value="UniProtKB-SubCell"/>
</dbReference>
<dbReference type="InterPro" id="IPR008972">
    <property type="entry name" value="Cupredoxin"/>
</dbReference>
<geneLocation type="mitochondrion" evidence="14"/>
<evidence type="ECO:0000256" key="12">
    <source>
        <dbReference type="ARBA" id="ARBA00049512"/>
    </source>
</evidence>
<dbReference type="GeneID" id="23765276"/>
<comment type="cofactor">
    <cofactor evidence="1">
        <name>Cu cation</name>
        <dbReference type="ChEBI" id="CHEBI:23378"/>
    </cofactor>
</comment>
<evidence type="ECO:0000256" key="11">
    <source>
        <dbReference type="ARBA" id="ARBA00031389"/>
    </source>
</evidence>
<keyword evidence="7" id="KW-0460">Magnesium</keyword>
<keyword evidence="10" id="KW-0472">Membrane</keyword>
<evidence type="ECO:0000256" key="3">
    <source>
        <dbReference type="ARBA" id="ARBA00007866"/>
    </source>
</evidence>
<dbReference type="SUPFAM" id="SSF49503">
    <property type="entry name" value="Cupredoxins"/>
    <property type="match status" value="1"/>
</dbReference>
<evidence type="ECO:0000256" key="4">
    <source>
        <dbReference type="ARBA" id="ARBA00012949"/>
    </source>
</evidence>
<evidence type="ECO:0000259" key="13">
    <source>
        <dbReference type="PROSITE" id="PS50857"/>
    </source>
</evidence>
<evidence type="ECO:0000256" key="7">
    <source>
        <dbReference type="ARBA" id="ARBA00022842"/>
    </source>
</evidence>
<dbReference type="EMBL" id="KP419933">
    <property type="protein sequence ID" value="AJT47989.1"/>
    <property type="molecule type" value="Genomic_DNA"/>
</dbReference>
<evidence type="ECO:0000256" key="2">
    <source>
        <dbReference type="ARBA" id="ARBA00004370"/>
    </source>
</evidence>
<comment type="similarity">
    <text evidence="3">Belongs to the cytochrome c oxidase subunit 2 family.</text>
</comment>
<proteinExistence type="inferred from homology"/>
<keyword evidence="14" id="KW-0496">Mitochondrion</keyword>
<evidence type="ECO:0000256" key="1">
    <source>
        <dbReference type="ARBA" id="ARBA00001935"/>
    </source>
</evidence>
<dbReference type="PROSITE" id="PS50857">
    <property type="entry name" value="COX2_CUA"/>
    <property type="match status" value="1"/>
</dbReference>
<dbReference type="CTD" id="4513"/>
<gene>
    <name evidence="14" type="primary">COX2</name>
</gene>
<evidence type="ECO:0000256" key="10">
    <source>
        <dbReference type="ARBA" id="ARBA00023136"/>
    </source>
</evidence>
<dbReference type="Pfam" id="PF00116">
    <property type="entry name" value="COX2"/>
    <property type="match status" value="1"/>
</dbReference>
<comment type="subcellular location">
    <subcellularLocation>
        <location evidence="2">Membrane</location>
    </subcellularLocation>
</comment>
<dbReference type="RefSeq" id="YP_009128919.1">
    <property type="nucleotide sequence ID" value="NC_026728.1"/>
</dbReference>
<evidence type="ECO:0000256" key="8">
    <source>
        <dbReference type="ARBA" id="ARBA00022982"/>
    </source>
</evidence>
<organism evidence="14">
    <name type="scientific">Saxidomus purpurata</name>
    <dbReference type="NCBI Taxonomy" id="311201"/>
    <lineage>
        <taxon>Eukaryota</taxon>
        <taxon>Metazoa</taxon>
        <taxon>Spiralia</taxon>
        <taxon>Lophotrochozoa</taxon>
        <taxon>Mollusca</taxon>
        <taxon>Bivalvia</taxon>
        <taxon>Autobranchia</taxon>
        <taxon>Heteroconchia</taxon>
        <taxon>Euheterodonta</taxon>
        <taxon>Imparidentia</taxon>
        <taxon>Neoheterodontei</taxon>
        <taxon>Venerida</taxon>
        <taxon>Veneroidea</taxon>
        <taxon>Veneridae</taxon>
        <taxon>Saxidomus</taxon>
    </lineage>
</organism>
<dbReference type="EC" id="7.1.1.9" evidence="4"/>
<dbReference type="PANTHER" id="PTHR22888:SF9">
    <property type="entry name" value="CYTOCHROME C OXIDASE SUBUNIT 2"/>
    <property type="match status" value="1"/>
</dbReference>
<evidence type="ECO:0000256" key="5">
    <source>
        <dbReference type="ARBA" id="ARBA00022448"/>
    </source>
</evidence>
<accession>A0A0D4CFW3</accession>
<dbReference type="PROSITE" id="PS00078">
    <property type="entry name" value="COX2"/>
    <property type="match status" value="1"/>
</dbReference>
<protein>
    <recommendedName>
        <fullName evidence="4">cytochrome-c oxidase</fullName>
        <ecNumber evidence="4">7.1.1.9</ecNumber>
    </recommendedName>
    <alternativeName>
        <fullName evidence="11">Cytochrome c oxidase polypeptide II</fullName>
    </alternativeName>
</protein>
<evidence type="ECO:0000313" key="14">
    <source>
        <dbReference type="EMBL" id="AJT47989.1"/>
    </source>
</evidence>
<dbReference type="AlphaFoldDB" id="A0A0D4CFW3"/>
<feature type="domain" description="Cytochrome oxidase subunit II copper A binding" evidence="13">
    <location>
        <begin position="120"/>
        <end position="251"/>
    </location>
</feature>
<evidence type="ECO:0000256" key="9">
    <source>
        <dbReference type="ARBA" id="ARBA00023008"/>
    </source>
</evidence>
<comment type="catalytic activity">
    <reaction evidence="12">
        <text>4 Fe(II)-[cytochrome c] + O2 + 8 H(+)(in) = 4 Fe(III)-[cytochrome c] + 2 H2O + 4 H(+)(out)</text>
        <dbReference type="Rhea" id="RHEA:11436"/>
        <dbReference type="Rhea" id="RHEA-COMP:10350"/>
        <dbReference type="Rhea" id="RHEA-COMP:14399"/>
        <dbReference type="ChEBI" id="CHEBI:15377"/>
        <dbReference type="ChEBI" id="CHEBI:15378"/>
        <dbReference type="ChEBI" id="CHEBI:15379"/>
        <dbReference type="ChEBI" id="CHEBI:29033"/>
        <dbReference type="ChEBI" id="CHEBI:29034"/>
        <dbReference type="EC" id="7.1.1.9"/>
    </reaction>
    <physiologicalReaction direction="left-to-right" evidence="12">
        <dbReference type="Rhea" id="RHEA:11437"/>
    </physiologicalReaction>
</comment>
<dbReference type="GO" id="GO:0005507">
    <property type="term" value="F:copper ion binding"/>
    <property type="evidence" value="ECO:0007669"/>
    <property type="project" value="InterPro"/>
</dbReference>
<name>A0A0D4CFW3_9BIVA</name>